<dbReference type="GO" id="GO:0008292">
    <property type="term" value="P:acetylcholine biosynthetic process"/>
    <property type="evidence" value="ECO:0007669"/>
    <property type="project" value="TreeGrafter"/>
</dbReference>
<reference evidence="10 11" key="1">
    <citation type="journal article" date="2018" name="Nat. Ecol. Evol.">
        <title>Genomic signatures of mitonuclear coevolution across populations of Tigriopus californicus.</title>
        <authorList>
            <person name="Barreto F.S."/>
            <person name="Watson E.T."/>
            <person name="Lima T.G."/>
            <person name="Willett C.S."/>
            <person name="Edmands S."/>
            <person name="Li W."/>
            <person name="Burton R.S."/>
        </authorList>
    </citation>
    <scope>NUCLEOTIDE SEQUENCE [LARGE SCALE GENOMIC DNA]</scope>
    <source>
        <strain evidence="10 11">San Diego</strain>
    </source>
</reference>
<keyword evidence="4 8" id="KW-0012">Acyltransferase</keyword>
<feature type="active site" description="Proton acceptor" evidence="7">
    <location>
        <position position="329"/>
    </location>
</feature>
<dbReference type="GO" id="GO:0004102">
    <property type="term" value="F:choline O-acetyltransferase activity"/>
    <property type="evidence" value="ECO:0007669"/>
    <property type="project" value="UniProtKB-EC"/>
</dbReference>
<dbReference type="OrthoDB" id="240216at2759"/>
<feature type="domain" description="Choline/carnitine acyltransferase" evidence="9">
    <location>
        <begin position="13"/>
        <end position="603"/>
    </location>
</feature>
<dbReference type="SUPFAM" id="SSF52777">
    <property type="entry name" value="CoA-dependent acyltransferases"/>
    <property type="match status" value="2"/>
</dbReference>
<name>A0A553PRZ2_TIGCA</name>
<evidence type="ECO:0000256" key="3">
    <source>
        <dbReference type="ARBA" id="ARBA00022979"/>
    </source>
</evidence>
<dbReference type="EC" id="2.3.1.6" evidence="5"/>
<keyword evidence="2 8" id="KW-0808">Transferase</keyword>
<dbReference type="InterPro" id="IPR000542">
    <property type="entry name" value="Carn_acyl_trans"/>
</dbReference>
<evidence type="ECO:0000256" key="2">
    <source>
        <dbReference type="ARBA" id="ARBA00022679"/>
    </source>
</evidence>
<keyword evidence="3" id="KW-0530">Neurotransmitter biosynthesis</keyword>
<dbReference type="STRING" id="6832.A0A553PRZ2"/>
<evidence type="ECO:0000256" key="1">
    <source>
        <dbReference type="ARBA" id="ARBA00005232"/>
    </source>
</evidence>
<dbReference type="PROSITE" id="PS00440">
    <property type="entry name" value="ACYLTRANSF_C_2"/>
    <property type="match status" value="1"/>
</dbReference>
<dbReference type="Proteomes" id="UP000318571">
    <property type="component" value="Chromosome 12"/>
</dbReference>
<gene>
    <name evidence="10" type="ORF">TCAL_08825</name>
</gene>
<protein>
    <recommendedName>
        <fullName evidence="6">Choline O-acetyltransferase</fullName>
        <ecNumber evidence="5">2.3.1.6</ecNumber>
    </recommendedName>
</protein>
<dbReference type="PANTHER" id="PTHR22589">
    <property type="entry name" value="CARNITINE O-ACYLTRANSFERASE"/>
    <property type="match status" value="1"/>
</dbReference>
<comment type="caution">
    <text evidence="10">The sequence shown here is derived from an EMBL/GenBank/DDBJ whole genome shotgun (WGS) entry which is preliminary data.</text>
</comment>
<evidence type="ECO:0000313" key="10">
    <source>
        <dbReference type="EMBL" id="TRY80456.1"/>
    </source>
</evidence>
<dbReference type="Gene3D" id="3.30.559.10">
    <property type="entry name" value="Chloramphenicol acetyltransferase-like domain"/>
    <property type="match status" value="1"/>
</dbReference>
<evidence type="ECO:0000259" key="9">
    <source>
        <dbReference type="Pfam" id="PF00755"/>
    </source>
</evidence>
<comment type="similarity">
    <text evidence="1 8">Belongs to the carnitine/choline acetyltransferase family.</text>
</comment>
<dbReference type="InterPro" id="IPR039551">
    <property type="entry name" value="Cho/carn_acyl_trans"/>
</dbReference>
<organism evidence="10 11">
    <name type="scientific">Tigriopus californicus</name>
    <name type="common">Marine copepod</name>
    <dbReference type="NCBI Taxonomy" id="6832"/>
    <lineage>
        <taxon>Eukaryota</taxon>
        <taxon>Metazoa</taxon>
        <taxon>Ecdysozoa</taxon>
        <taxon>Arthropoda</taxon>
        <taxon>Crustacea</taxon>
        <taxon>Multicrustacea</taxon>
        <taxon>Hexanauplia</taxon>
        <taxon>Copepoda</taxon>
        <taxon>Harpacticoida</taxon>
        <taxon>Harpacticidae</taxon>
        <taxon>Tigriopus</taxon>
    </lineage>
</organism>
<evidence type="ECO:0000313" key="11">
    <source>
        <dbReference type="Proteomes" id="UP000318571"/>
    </source>
</evidence>
<accession>A0A553PRZ2</accession>
<evidence type="ECO:0000256" key="8">
    <source>
        <dbReference type="RuleBase" id="RU003801"/>
    </source>
</evidence>
<dbReference type="InterPro" id="IPR023213">
    <property type="entry name" value="CAT-like_dom_sf"/>
</dbReference>
<dbReference type="OMA" id="FIKQQKC"/>
<dbReference type="AlphaFoldDB" id="A0A553PRZ2"/>
<dbReference type="EMBL" id="VCGU01000001">
    <property type="protein sequence ID" value="TRY80456.1"/>
    <property type="molecule type" value="Genomic_DNA"/>
</dbReference>
<dbReference type="GO" id="GO:0045202">
    <property type="term" value="C:synapse"/>
    <property type="evidence" value="ECO:0007669"/>
    <property type="project" value="GOC"/>
</dbReference>
<evidence type="ECO:0000256" key="5">
    <source>
        <dbReference type="ARBA" id="ARBA00039091"/>
    </source>
</evidence>
<evidence type="ECO:0000256" key="6">
    <source>
        <dbReference type="ARBA" id="ARBA00040495"/>
    </source>
</evidence>
<dbReference type="GO" id="GO:0007274">
    <property type="term" value="P:neuromuscular synaptic transmission"/>
    <property type="evidence" value="ECO:0007669"/>
    <property type="project" value="TreeGrafter"/>
</dbReference>
<keyword evidence="11" id="KW-1185">Reference proteome</keyword>
<dbReference type="GO" id="GO:0043005">
    <property type="term" value="C:neuron projection"/>
    <property type="evidence" value="ECO:0007669"/>
    <property type="project" value="TreeGrafter"/>
</dbReference>
<dbReference type="InterPro" id="IPR042231">
    <property type="entry name" value="Cho/carn_acyl_trans_2"/>
</dbReference>
<evidence type="ECO:0000256" key="7">
    <source>
        <dbReference type="PIRSR" id="PIRSR600542-1"/>
    </source>
</evidence>
<proteinExistence type="inferred from homology"/>
<sequence>MDSEVEVKPLPKLPTVNVEKTLERYLDAIKAPLDDAAFKQTKALVQKFLGDKPLVDEVETLITKRSEEKENWSFEWWLDDMYMNVDLPLPINSNPGLVLPKQTFESDEDRLVYMAKLTKGLLDFKETIEKDAIKPDFVASKKDGTKQGLCMNQYKRIFSCYRRSNLAKDSQLDLDGTQSKDKELIAVLVRSQIYLMPVKKDGIWLDTEEIFQGLWTITQGAQTAPDIEMHERVPVLTSQNRRKWGEARAHLVEDGGNKAVLEELETCLFLVCLDEDTQNPTDPERSFHSRFRQMLSGNGPFLNGTNRWFDKTMQLIASPDGNVGMCYEHSVAEGVAVVNVIEDVVLGIQADGNTFPAPQKSLTFEELGITQVMWNVDLITSNSIVEAIRDFKRLDDNADLEIFTFDGFGKDQIKSFRCSPDAFCQMVLQLTYFKIYGKLCFSYESASTRRFLHGRVDNIRSSHPEALEWAKAMLDETAEPMARLDLFKRAMNKQTKIMSENITGEGLDIPMLGIREACKILRPAQELPLFVDESYSRSVLFQLSTSQVTTTKLDDTFMGYGAVVPDGYGVSYNLLEDKIIFCISSFYMAMDTDSRLFARHLTQSLLDLKQMFQK</sequence>
<dbReference type="Pfam" id="PF00755">
    <property type="entry name" value="Carn_acyltransf"/>
    <property type="match status" value="1"/>
</dbReference>
<dbReference type="PANTHER" id="PTHR22589:SF14">
    <property type="entry name" value="CHOLINE O-ACETYLTRANSFERASE"/>
    <property type="match status" value="1"/>
</dbReference>
<dbReference type="GO" id="GO:0005737">
    <property type="term" value="C:cytoplasm"/>
    <property type="evidence" value="ECO:0007669"/>
    <property type="project" value="TreeGrafter"/>
</dbReference>
<dbReference type="Gene3D" id="3.30.559.70">
    <property type="entry name" value="Choline/Carnitine o-acyltransferase, domain 2"/>
    <property type="match status" value="1"/>
</dbReference>
<evidence type="ECO:0000256" key="4">
    <source>
        <dbReference type="ARBA" id="ARBA00023315"/>
    </source>
</evidence>